<evidence type="ECO:0000313" key="9">
    <source>
        <dbReference type="EMBL" id="GIL67053.1"/>
    </source>
</evidence>
<protein>
    <recommendedName>
        <fullName evidence="1">tRNA (guanine(9)-N(1))-methyltransferase</fullName>
        <ecNumber evidence="1">2.1.1.221</ecNumber>
    </recommendedName>
</protein>
<keyword evidence="4" id="KW-0949">S-adenosyl-L-methionine</keyword>
<evidence type="ECO:0000256" key="5">
    <source>
        <dbReference type="ARBA" id="ARBA00048434"/>
    </source>
</evidence>
<sequence length="452" mass="50552">MSGTEERSPKEWQQGGALVANEEAELAKLHAQLYGDDRHGDGVSEDSAGGTAEGGSVEADGEVRLTKNQMKKRARLERTLAKRAECRQREKAAKAQRRAEVLARQTAELAAMTEEEKEALRKQKQERLDAFRDQERQLKQRLKQSMDGGPRIIIDLDFEKYMTENDIRHLVKQLGFSYAANKQVERPVHMILTSFKDGVAAVANKMISGMNNWFITRTEEHYCELFPSPDDKARLVYLTADAEQELDELDENLVYIIGGLVDHNRHKGLCERLAKASGITTARLPISRYVQLSSREVLTVNHVFQILVEFYARRDWASALDFVMPKRKRADLAKLTQHEEEEHEEQKQERWQQKQDAEFGDSMAGSMAEAGVREEPAPEAAPVDAVNSEASPSAVNDTMTEATASAMAEETGKIKEARKVAPGDVGNVPGTEERSAGRGLKRKADDVPVHVG</sequence>
<evidence type="ECO:0000256" key="1">
    <source>
        <dbReference type="ARBA" id="ARBA00012797"/>
    </source>
</evidence>
<feature type="coiled-coil region" evidence="6">
    <location>
        <begin position="102"/>
        <end position="141"/>
    </location>
</feature>
<feature type="compositionally biased region" description="Polar residues" evidence="7">
    <location>
        <begin position="388"/>
        <end position="397"/>
    </location>
</feature>
<feature type="compositionally biased region" description="Basic and acidic residues" evidence="7">
    <location>
        <begin position="410"/>
        <end position="421"/>
    </location>
</feature>
<evidence type="ECO:0000256" key="2">
    <source>
        <dbReference type="ARBA" id="ARBA00022603"/>
    </source>
</evidence>
<keyword evidence="6" id="KW-0175">Coiled coil</keyword>
<dbReference type="Proteomes" id="UP000747399">
    <property type="component" value="Unassembled WGS sequence"/>
</dbReference>
<dbReference type="AlphaFoldDB" id="A0A8J4FAQ7"/>
<accession>A0A8J4FAQ7</accession>
<feature type="region of interest" description="Disordered" evidence="7">
    <location>
        <begin position="336"/>
        <end position="452"/>
    </location>
</feature>
<dbReference type="GO" id="GO:0005634">
    <property type="term" value="C:nucleus"/>
    <property type="evidence" value="ECO:0007669"/>
    <property type="project" value="TreeGrafter"/>
</dbReference>
<proteinExistence type="predicted"/>
<dbReference type="EC" id="2.1.1.221" evidence="1"/>
<organism evidence="9 10">
    <name type="scientific">Volvox africanus</name>
    <dbReference type="NCBI Taxonomy" id="51714"/>
    <lineage>
        <taxon>Eukaryota</taxon>
        <taxon>Viridiplantae</taxon>
        <taxon>Chlorophyta</taxon>
        <taxon>core chlorophytes</taxon>
        <taxon>Chlorophyceae</taxon>
        <taxon>CS clade</taxon>
        <taxon>Chlamydomonadales</taxon>
        <taxon>Volvocaceae</taxon>
        <taxon>Volvox</taxon>
    </lineage>
</organism>
<feature type="compositionally biased region" description="Basic and acidic residues" evidence="7">
    <location>
        <begin position="336"/>
        <end position="357"/>
    </location>
</feature>
<reference evidence="9" key="1">
    <citation type="journal article" date="2021" name="Proc. Natl. Acad. Sci. U.S.A.">
        <title>Three genomes in the algal genus Volvox reveal the fate of a haploid sex-determining region after a transition to homothallism.</title>
        <authorList>
            <person name="Yamamoto K."/>
            <person name="Hamaji T."/>
            <person name="Kawai-Toyooka H."/>
            <person name="Matsuzaki R."/>
            <person name="Takahashi F."/>
            <person name="Nishimura Y."/>
            <person name="Kawachi M."/>
            <person name="Noguchi H."/>
            <person name="Minakuchi Y."/>
            <person name="Umen J.G."/>
            <person name="Toyoda A."/>
            <person name="Nozaki H."/>
        </authorList>
    </citation>
    <scope>NUCLEOTIDE SEQUENCE</scope>
    <source>
        <strain evidence="9">NIES-3780</strain>
    </source>
</reference>
<feature type="domain" description="SAM-dependent MTase TRM10-type" evidence="8">
    <location>
        <begin position="138"/>
        <end position="331"/>
    </location>
</feature>
<feature type="region of interest" description="Disordered" evidence="7">
    <location>
        <begin position="32"/>
        <end position="74"/>
    </location>
</feature>
<dbReference type="InterPro" id="IPR007356">
    <property type="entry name" value="tRNA_m1G_MeTrfase_euk"/>
</dbReference>
<dbReference type="InterPro" id="IPR038459">
    <property type="entry name" value="MT_TRM10-typ_sf"/>
</dbReference>
<dbReference type="PANTHER" id="PTHR13563">
    <property type="entry name" value="TRNA (GUANINE-9-) METHYLTRANSFERASE"/>
    <property type="match status" value="1"/>
</dbReference>
<evidence type="ECO:0000256" key="4">
    <source>
        <dbReference type="ARBA" id="ARBA00022691"/>
    </source>
</evidence>
<dbReference type="PANTHER" id="PTHR13563:SF13">
    <property type="entry name" value="TRNA METHYLTRANSFERASE 10 HOMOLOG A"/>
    <property type="match status" value="1"/>
</dbReference>
<evidence type="ECO:0000313" key="10">
    <source>
        <dbReference type="Proteomes" id="UP000747399"/>
    </source>
</evidence>
<gene>
    <name evidence="9" type="ORF">Vafri_20488</name>
</gene>
<name>A0A8J4FAQ7_9CHLO</name>
<dbReference type="Gene3D" id="3.40.1280.30">
    <property type="match status" value="1"/>
</dbReference>
<dbReference type="GO" id="GO:0002939">
    <property type="term" value="P:tRNA N1-guanine methylation"/>
    <property type="evidence" value="ECO:0007669"/>
    <property type="project" value="TreeGrafter"/>
</dbReference>
<evidence type="ECO:0000256" key="7">
    <source>
        <dbReference type="SAM" id="MobiDB-lite"/>
    </source>
</evidence>
<evidence type="ECO:0000259" key="8">
    <source>
        <dbReference type="PROSITE" id="PS51675"/>
    </source>
</evidence>
<feature type="compositionally biased region" description="Low complexity" evidence="7">
    <location>
        <begin position="398"/>
        <end position="409"/>
    </location>
</feature>
<keyword evidence="3" id="KW-0808">Transferase</keyword>
<dbReference type="EMBL" id="BNCO01000093">
    <property type="protein sequence ID" value="GIL67053.1"/>
    <property type="molecule type" value="Genomic_DNA"/>
</dbReference>
<evidence type="ECO:0000256" key="6">
    <source>
        <dbReference type="SAM" id="Coils"/>
    </source>
</evidence>
<keyword evidence="10" id="KW-1185">Reference proteome</keyword>
<keyword evidence="2" id="KW-0489">Methyltransferase</keyword>
<evidence type="ECO:0000256" key="3">
    <source>
        <dbReference type="ARBA" id="ARBA00022679"/>
    </source>
</evidence>
<dbReference type="PROSITE" id="PS51675">
    <property type="entry name" value="SAM_MT_TRM10"/>
    <property type="match status" value="1"/>
</dbReference>
<dbReference type="InterPro" id="IPR028564">
    <property type="entry name" value="MT_TRM10-typ"/>
</dbReference>
<comment type="catalytic activity">
    <reaction evidence="5">
        <text>guanosine(9) in tRNA + S-adenosyl-L-methionine = N(1)-methylguanosine(9) in tRNA + S-adenosyl-L-homocysteine + H(+)</text>
        <dbReference type="Rhea" id="RHEA:43156"/>
        <dbReference type="Rhea" id="RHEA-COMP:10367"/>
        <dbReference type="Rhea" id="RHEA-COMP:10368"/>
        <dbReference type="ChEBI" id="CHEBI:15378"/>
        <dbReference type="ChEBI" id="CHEBI:57856"/>
        <dbReference type="ChEBI" id="CHEBI:59789"/>
        <dbReference type="ChEBI" id="CHEBI:73542"/>
        <dbReference type="ChEBI" id="CHEBI:74269"/>
        <dbReference type="EC" id="2.1.1.221"/>
    </reaction>
</comment>
<comment type="caution">
    <text evidence="9">The sequence shown here is derived from an EMBL/GenBank/DDBJ whole genome shotgun (WGS) entry which is preliminary data.</text>
</comment>
<feature type="compositionally biased region" description="Basic and acidic residues" evidence="7">
    <location>
        <begin position="431"/>
        <end position="452"/>
    </location>
</feature>
<dbReference type="GO" id="GO:0000049">
    <property type="term" value="F:tRNA binding"/>
    <property type="evidence" value="ECO:0007669"/>
    <property type="project" value="TreeGrafter"/>
</dbReference>
<dbReference type="GO" id="GO:0052905">
    <property type="term" value="F:tRNA (guanosine(9)-N1)-methyltransferase activity"/>
    <property type="evidence" value="ECO:0007669"/>
    <property type="project" value="UniProtKB-EC"/>
</dbReference>
<dbReference type="CDD" id="cd18089">
    <property type="entry name" value="SPOUT_Trm10-like"/>
    <property type="match status" value="1"/>
</dbReference>